<comment type="catalytic activity">
    <reaction evidence="4">
        <text>N(1)-(5-phospho-beta-D-ribosyl)glycinamide + (6R)-10-formyltetrahydrofolate = N(2)-formyl-N(1)-(5-phospho-beta-D-ribosyl)glycinamide + (6S)-5,6,7,8-tetrahydrofolate + H(+)</text>
        <dbReference type="Rhea" id="RHEA:15053"/>
        <dbReference type="ChEBI" id="CHEBI:15378"/>
        <dbReference type="ChEBI" id="CHEBI:57453"/>
        <dbReference type="ChEBI" id="CHEBI:143788"/>
        <dbReference type="ChEBI" id="CHEBI:147286"/>
        <dbReference type="ChEBI" id="CHEBI:195366"/>
        <dbReference type="EC" id="2.1.2.2"/>
    </reaction>
</comment>
<comment type="similarity">
    <text evidence="4">Belongs to the GART family.</text>
</comment>
<feature type="domain" description="Formyl transferase N-terminal" evidence="5">
    <location>
        <begin position="4"/>
        <end position="192"/>
    </location>
</feature>
<comment type="caution">
    <text evidence="6">The sequence shown here is derived from an EMBL/GenBank/DDBJ whole genome shotgun (WGS) entry which is preliminary data.</text>
</comment>
<keyword evidence="2 4" id="KW-0808">Transferase</keyword>
<evidence type="ECO:0000256" key="2">
    <source>
        <dbReference type="ARBA" id="ARBA00022679"/>
    </source>
</evidence>
<dbReference type="PANTHER" id="PTHR43369">
    <property type="entry name" value="PHOSPHORIBOSYLGLYCINAMIDE FORMYLTRANSFERASE"/>
    <property type="match status" value="1"/>
</dbReference>
<protein>
    <recommendedName>
        <fullName evidence="4">Phosphoribosylglycinamide formyltransferase</fullName>
        <ecNumber evidence="4">2.1.2.2</ecNumber>
    </recommendedName>
    <alternativeName>
        <fullName evidence="4">5'-phosphoribosylglycinamide transformylase</fullName>
    </alternativeName>
    <alternativeName>
        <fullName evidence="4">GAR transformylase</fullName>
        <shortName evidence="4">GART</shortName>
    </alternativeName>
</protein>
<evidence type="ECO:0000313" key="7">
    <source>
        <dbReference type="Proteomes" id="UP000527616"/>
    </source>
</evidence>
<dbReference type="HAMAP" id="MF_01930">
    <property type="entry name" value="PurN"/>
    <property type="match status" value="1"/>
</dbReference>
<evidence type="ECO:0000259" key="5">
    <source>
        <dbReference type="Pfam" id="PF00551"/>
    </source>
</evidence>
<keyword evidence="3 4" id="KW-0658">Purine biosynthesis</keyword>
<dbReference type="InterPro" id="IPR002376">
    <property type="entry name" value="Formyl_transf_N"/>
</dbReference>
<dbReference type="NCBIfam" id="TIGR00639">
    <property type="entry name" value="PurN"/>
    <property type="match status" value="1"/>
</dbReference>
<reference evidence="6 7" key="1">
    <citation type="submission" date="2020-07" db="EMBL/GenBank/DDBJ databases">
        <title>Sequencing the genomes of 1000 actinobacteria strains.</title>
        <authorList>
            <person name="Klenk H.-P."/>
        </authorList>
    </citation>
    <scope>NUCLEOTIDE SEQUENCE [LARGE SCALE GENOMIC DNA]</scope>
    <source>
        <strain evidence="6 7">DSM 103164</strain>
    </source>
</reference>
<dbReference type="GO" id="GO:0006189">
    <property type="term" value="P:'de novo' IMP biosynthetic process"/>
    <property type="evidence" value="ECO:0007669"/>
    <property type="project" value="UniProtKB-UniRule"/>
</dbReference>
<organism evidence="6 7">
    <name type="scientific">Naumannella cuiyingiana</name>
    <dbReference type="NCBI Taxonomy" id="1347891"/>
    <lineage>
        <taxon>Bacteria</taxon>
        <taxon>Bacillati</taxon>
        <taxon>Actinomycetota</taxon>
        <taxon>Actinomycetes</taxon>
        <taxon>Propionibacteriales</taxon>
        <taxon>Propionibacteriaceae</taxon>
        <taxon>Naumannella</taxon>
    </lineage>
</organism>
<proteinExistence type="inferred from homology"/>
<dbReference type="InterPro" id="IPR004607">
    <property type="entry name" value="GART"/>
</dbReference>
<keyword evidence="7" id="KW-1185">Reference proteome</keyword>
<dbReference type="RefSeq" id="WP_179444278.1">
    <property type="nucleotide sequence ID" value="NZ_JACBZS010000001.1"/>
</dbReference>
<dbReference type="EMBL" id="JACBZS010000001">
    <property type="protein sequence ID" value="NYI70305.1"/>
    <property type="molecule type" value="Genomic_DNA"/>
</dbReference>
<dbReference type="AlphaFoldDB" id="A0A7Z0D7J5"/>
<dbReference type="EC" id="2.1.2.2" evidence="4"/>
<feature type="active site" description="Proton donor" evidence="4">
    <location>
        <position position="120"/>
    </location>
</feature>
<evidence type="ECO:0000256" key="1">
    <source>
        <dbReference type="ARBA" id="ARBA00005054"/>
    </source>
</evidence>
<dbReference type="Pfam" id="PF00551">
    <property type="entry name" value="Formyl_trans_N"/>
    <property type="match status" value="1"/>
</dbReference>
<dbReference type="PANTHER" id="PTHR43369:SF2">
    <property type="entry name" value="PHOSPHORIBOSYLGLYCINAMIDE FORMYLTRANSFERASE"/>
    <property type="match status" value="1"/>
</dbReference>
<dbReference type="SUPFAM" id="SSF53328">
    <property type="entry name" value="Formyltransferase"/>
    <property type="match status" value="1"/>
</dbReference>
<comment type="caution">
    <text evidence="4">Lacks conserved residue(s) required for the propagation of feature annotation.</text>
</comment>
<evidence type="ECO:0000256" key="4">
    <source>
        <dbReference type="HAMAP-Rule" id="MF_01930"/>
    </source>
</evidence>
<dbReference type="GO" id="GO:0004644">
    <property type="term" value="F:phosphoribosylglycinamide formyltransferase activity"/>
    <property type="evidence" value="ECO:0007669"/>
    <property type="project" value="UniProtKB-UniRule"/>
</dbReference>
<feature type="binding site" evidence="4">
    <location>
        <position position="76"/>
    </location>
    <ligand>
        <name>(6R)-10-formyltetrahydrofolate</name>
        <dbReference type="ChEBI" id="CHEBI:195366"/>
    </ligand>
</feature>
<comment type="function">
    <text evidence="4">Catalyzes the transfer of a formyl group from 10-formyltetrahydrofolate to 5-phospho-ribosyl-glycinamide (GAR), producing 5-phospho-ribosyl-N-formylglycinamide (FGAR) and tetrahydrofolate.</text>
</comment>
<feature type="binding site" evidence="4">
    <location>
        <position position="118"/>
    </location>
    <ligand>
        <name>(6R)-10-formyltetrahydrofolate</name>
        <dbReference type="ChEBI" id="CHEBI:195366"/>
    </ligand>
</feature>
<sequence>MAYRVVVLVSGSGTLLQSLIDATGTAHPAVEETPAELPGVEIVGVISDRADAAALTRAADAGVPTEVVALASAADRDAWNLRLRDAVARHDPDLVISAGFMRIVGPPFLERYAGSMINTHPSLLPAFPGRHAVRDALAHGVRVSGATIFMVDEGVDTGRIIAQHPVFIHPSDDSETLHERIKVVERQLLIDTVRHFAEEGRHVRD</sequence>
<feature type="site" description="Raises pKa of active site His" evidence="4">
    <location>
        <position position="156"/>
    </location>
</feature>
<dbReference type="InterPro" id="IPR036477">
    <property type="entry name" value="Formyl_transf_N_sf"/>
</dbReference>
<accession>A0A7Z0D7J5</accession>
<dbReference type="CDD" id="cd08645">
    <property type="entry name" value="FMT_core_GART"/>
    <property type="match status" value="1"/>
</dbReference>
<dbReference type="UniPathway" id="UPA00074">
    <property type="reaction ID" value="UER00126"/>
</dbReference>
<dbReference type="Gene3D" id="3.40.50.170">
    <property type="entry name" value="Formyl transferase, N-terminal domain"/>
    <property type="match status" value="1"/>
</dbReference>
<evidence type="ECO:0000313" key="6">
    <source>
        <dbReference type="EMBL" id="NYI70305.1"/>
    </source>
</evidence>
<evidence type="ECO:0000256" key="3">
    <source>
        <dbReference type="ARBA" id="ARBA00022755"/>
    </source>
</evidence>
<dbReference type="GO" id="GO:0005829">
    <property type="term" value="C:cytosol"/>
    <property type="evidence" value="ECO:0007669"/>
    <property type="project" value="TreeGrafter"/>
</dbReference>
<gene>
    <name evidence="4" type="primary">purN</name>
    <name evidence="6" type="ORF">GGQ54_000865</name>
</gene>
<feature type="binding site" evidence="4">
    <location>
        <begin position="101"/>
        <end position="104"/>
    </location>
    <ligand>
        <name>(6R)-10-formyltetrahydrofolate</name>
        <dbReference type="ChEBI" id="CHEBI:195366"/>
    </ligand>
</feature>
<dbReference type="Proteomes" id="UP000527616">
    <property type="component" value="Unassembled WGS sequence"/>
</dbReference>
<name>A0A7Z0D7J5_9ACTN</name>
<comment type="pathway">
    <text evidence="1 4">Purine metabolism; IMP biosynthesis via de novo pathway; N(2)-formyl-N(1)-(5-phospho-D-ribosyl)glycinamide from N(1)-(5-phospho-D-ribosyl)glycinamide (10-formyl THF route): step 1/1.</text>
</comment>